<keyword evidence="3" id="KW-1185">Reference proteome</keyword>
<reference evidence="2 3" key="1">
    <citation type="submission" date="2018-06" db="EMBL/GenBank/DDBJ databases">
        <title>The complete genome sequence of a nosiheptide producer Streptomyces actuosus ATCC 25421: deducing the ability of producing a new class III lantibiotics.</title>
        <authorList>
            <person name="Liu W."/>
            <person name="Sun F."/>
            <person name="Hu Y."/>
        </authorList>
    </citation>
    <scope>NUCLEOTIDE SEQUENCE [LARGE SCALE GENOMIC DNA]</scope>
    <source>
        <strain evidence="2 3">ATCC 25421</strain>
    </source>
</reference>
<dbReference type="KEGG" id="sact:DMT42_09970"/>
<dbReference type="AlphaFoldDB" id="A0A2U9NZ37"/>
<dbReference type="RefSeq" id="WP_110627532.1">
    <property type="nucleotide sequence ID" value="NZ_CP029788.1"/>
</dbReference>
<feature type="coiled-coil region" evidence="1">
    <location>
        <begin position="36"/>
        <end position="98"/>
    </location>
</feature>
<accession>A0A2U9NZ37</accession>
<evidence type="ECO:0000313" key="3">
    <source>
        <dbReference type="Proteomes" id="UP000247634"/>
    </source>
</evidence>
<protein>
    <submittedName>
        <fullName evidence="2">Uncharacterized protein</fullName>
    </submittedName>
</protein>
<name>A0A2U9NZ37_STRAS</name>
<proteinExistence type="predicted"/>
<evidence type="ECO:0000313" key="2">
    <source>
        <dbReference type="EMBL" id="AWT42609.1"/>
    </source>
</evidence>
<dbReference type="Proteomes" id="UP000247634">
    <property type="component" value="Chromosome"/>
</dbReference>
<evidence type="ECO:0000256" key="1">
    <source>
        <dbReference type="SAM" id="Coils"/>
    </source>
</evidence>
<sequence>MSVLDHIPALKGNGRRRAVDEVERLRRDLTLALSHLHAAGDELAFVKQERDEARAKRAEAEEIVVKQQADIDELTEERDELAEELAALKRRFAALLAVEANTHRIDVPPMVRDTSAIEDQATEPIDVRPLQEAAALGLLGPVTDPGRIR</sequence>
<keyword evidence="1" id="KW-0175">Coiled coil</keyword>
<gene>
    <name evidence="2" type="ORF">DMT42_09970</name>
</gene>
<dbReference type="EMBL" id="CP029788">
    <property type="protein sequence ID" value="AWT42609.1"/>
    <property type="molecule type" value="Genomic_DNA"/>
</dbReference>
<dbReference type="OrthoDB" id="4338076at2"/>
<organism evidence="2 3">
    <name type="scientific">Streptomyces actuosus</name>
    <dbReference type="NCBI Taxonomy" id="1885"/>
    <lineage>
        <taxon>Bacteria</taxon>
        <taxon>Bacillati</taxon>
        <taxon>Actinomycetota</taxon>
        <taxon>Actinomycetes</taxon>
        <taxon>Kitasatosporales</taxon>
        <taxon>Streptomycetaceae</taxon>
        <taxon>Streptomyces</taxon>
    </lineage>
</organism>